<evidence type="ECO:0000313" key="8">
    <source>
        <dbReference type="EMBL" id="CAB4573711.1"/>
    </source>
</evidence>
<keyword evidence="4" id="KW-0949">S-adenosyl-L-methionine</keyword>
<sequence>MTAIRQLLVDVERRFLNAGIESARTDAELLLAHALGVSRSQLMIAPDIAQEQLHAYELVVRRRVLREPLQYITGIAPFRKLELEVGPGVLVPRPETELMIDIVKRFSVPGIALDLGAGSGCIALSLATELAGFEVYAVENSIDALRYLNKNITKYQKLVQLGSSITALGIDLVELPIVKPELVGQVQVILANPPYVPIGSDVSAEVKYFEPAAAVFAQSNGYAVIEKVIELATIMLAPGGLIVIEHHESQGLAGVNGGLIEKLRATGKFVEINGVDDLTNRPRFSYGIRGADS</sequence>
<evidence type="ECO:0000259" key="6">
    <source>
        <dbReference type="Pfam" id="PF05175"/>
    </source>
</evidence>
<evidence type="ECO:0000256" key="1">
    <source>
        <dbReference type="ARBA" id="ARBA00012771"/>
    </source>
</evidence>
<dbReference type="InterPro" id="IPR002052">
    <property type="entry name" value="DNA_methylase_N6_adenine_CS"/>
</dbReference>
<dbReference type="NCBIfam" id="TIGR00536">
    <property type="entry name" value="hemK_fam"/>
    <property type="match status" value="1"/>
</dbReference>
<dbReference type="GO" id="GO:0003676">
    <property type="term" value="F:nucleic acid binding"/>
    <property type="evidence" value="ECO:0007669"/>
    <property type="project" value="InterPro"/>
</dbReference>
<dbReference type="PANTHER" id="PTHR18895:SF74">
    <property type="entry name" value="MTRF1L RELEASE FACTOR GLUTAMINE METHYLTRANSFERASE"/>
    <property type="match status" value="1"/>
</dbReference>
<dbReference type="InterPro" id="IPR004556">
    <property type="entry name" value="HemK-like"/>
</dbReference>
<reference evidence="8" key="1">
    <citation type="submission" date="2020-05" db="EMBL/GenBank/DDBJ databases">
        <authorList>
            <person name="Chiriac C."/>
            <person name="Salcher M."/>
            <person name="Ghai R."/>
            <person name="Kavagutti S V."/>
        </authorList>
    </citation>
    <scope>NUCLEOTIDE SEQUENCE</scope>
</reference>
<dbReference type="PROSITE" id="PS00092">
    <property type="entry name" value="N6_MTASE"/>
    <property type="match status" value="1"/>
</dbReference>
<gene>
    <name evidence="8" type="ORF">UFOPK1726_00444</name>
</gene>
<dbReference type="Gene3D" id="1.10.8.10">
    <property type="entry name" value="DNA helicase RuvA subunit, C-terminal domain"/>
    <property type="match status" value="1"/>
</dbReference>
<dbReference type="InterPro" id="IPR029063">
    <property type="entry name" value="SAM-dependent_MTases_sf"/>
</dbReference>
<dbReference type="EC" id="2.1.1.297" evidence="1"/>
<dbReference type="InterPro" id="IPR040758">
    <property type="entry name" value="PrmC_N"/>
</dbReference>
<dbReference type="AlphaFoldDB" id="A0A6J6EBF4"/>
<dbReference type="InterPro" id="IPR007848">
    <property type="entry name" value="Small_mtfrase_dom"/>
</dbReference>
<dbReference type="CDD" id="cd02440">
    <property type="entry name" value="AdoMet_MTases"/>
    <property type="match status" value="1"/>
</dbReference>
<dbReference type="Pfam" id="PF17827">
    <property type="entry name" value="PrmC_N"/>
    <property type="match status" value="1"/>
</dbReference>
<dbReference type="GO" id="GO:0102559">
    <property type="term" value="F:peptide chain release factor N(5)-glutamine methyltransferase activity"/>
    <property type="evidence" value="ECO:0007669"/>
    <property type="project" value="UniProtKB-EC"/>
</dbReference>
<keyword evidence="2" id="KW-0489">Methyltransferase</keyword>
<protein>
    <recommendedName>
        <fullName evidence="1">peptide chain release factor N(5)-glutamine methyltransferase</fullName>
        <ecNumber evidence="1">2.1.1.297</ecNumber>
    </recommendedName>
</protein>
<dbReference type="SUPFAM" id="SSF53335">
    <property type="entry name" value="S-adenosyl-L-methionine-dependent methyltransferases"/>
    <property type="match status" value="1"/>
</dbReference>
<evidence type="ECO:0000256" key="4">
    <source>
        <dbReference type="ARBA" id="ARBA00022691"/>
    </source>
</evidence>
<dbReference type="GO" id="GO:0032259">
    <property type="term" value="P:methylation"/>
    <property type="evidence" value="ECO:0007669"/>
    <property type="project" value="UniProtKB-KW"/>
</dbReference>
<feature type="domain" description="Methyltransferase small" evidence="6">
    <location>
        <begin position="103"/>
        <end position="197"/>
    </location>
</feature>
<organism evidence="8">
    <name type="scientific">freshwater metagenome</name>
    <dbReference type="NCBI Taxonomy" id="449393"/>
    <lineage>
        <taxon>unclassified sequences</taxon>
        <taxon>metagenomes</taxon>
        <taxon>ecological metagenomes</taxon>
    </lineage>
</organism>
<dbReference type="EMBL" id="CAEZTT010000036">
    <property type="protein sequence ID" value="CAB4573711.1"/>
    <property type="molecule type" value="Genomic_DNA"/>
</dbReference>
<proteinExistence type="predicted"/>
<evidence type="ECO:0000256" key="3">
    <source>
        <dbReference type="ARBA" id="ARBA00022679"/>
    </source>
</evidence>
<keyword evidence="3" id="KW-0808">Transferase</keyword>
<dbReference type="InterPro" id="IPR050320">
    <property type="entry name" value="N5-glutamine_MTase"/>
</dbReference>
<accession>A0A6J6EBF4</accession>
<dbReference type="Gene3D" id="3.40.50.150">
    <property type="entry name" value="Vaccinia Virus protein VP39"/>
    <property type="match status" value="1"/>
</dbReference>
<dbReference type="Pfam" id="PF05175">
    <property type="entry name" value="MTS"/>
    <property type="match status" value="1"/>
</dbReference>
<evidence type="ECO:0000256" key="5">
    <source>
        <dbReference type="ARBA" id="ARBA00048391"/>
    </source>
</evidence>
<name>A0A6J6EBF4_9ZZZZ</name>
<comment type="catalytic activity">
    <reaction evidence="5">
        <text>L-glutaminyl-[peptide chain release factor] + S-adenosyl-L-methionine = N(5)-methyl-L-glutaminyl-[peptide chain release factor] + S-adenosyl-L-homocysteine + H(+)</text>
        <dbReference type="Rhea" id="RHEA:42896"/>
        <dbReference type="Rhea" id="RHEA-COMP:10271"/>
        <dbReference type="Rhea" id="RHEA-COMP:10272"/>
        <dbReference type="ChEBI" id="CHEBI:15378"/>
        <dbReference type="ChEBI" id="CHEBI:30011"/>
        <dbReference type="ChEBI" id="CHEBI:57856"/>
        <dbReference type="ChEBI" id="CHEBI:59789"/>
        <dbReference type="ChEBI" id="CHEBI:61891"/>
        <dbReference type="EC" id="2.1.1.297"/>
    </reaction>
</comment>
<dbReference type="PANTHER" id="PTHR18895">
    <property type="entry name" value="HEMK METHYLTRANSFERASE"/>
    <property type="match status" value="1"/>
</dbReference>
<evidence type="ECO:0000259" key="7">
    <source>
        <dbReference type="Pfam" id="PF17827"/>
    </source>
</evidence>
<evidence type="ECO:0000256" key="2">
    <source>
        <dbReference type="ARBA" id="ARBA00022603"/>
    </source>
</evidence>
<feature type="domain" description="Release factor glutamine methyltransferase N-terminal" evidence="7">
    <location>
        <begin position="6"/>
        <end position="74"/>
    </location>
</feature>